<feature type="transmembrane region" description="Helical" evidence="7">
    <location>
        <begin position="509"/>
        <end position="527"/>
    </location>
</feature>
<keyword evidence="10" id="KW-1185">Reference proteome</keyword>
<gene>
    <name evidence="9" type="ORF">KKP3000_002891</name>
</gene>
<feature type="transmembrane region" description="Helical" evidence="7">
    <location>
        <begin position="446"/>
        <end position="466"/>
    </location>
</feature>
<feature type="transmembrane region" description="Helical" evidence="7">
    <location>
        <begin position="383"/>
        <end position="403"/>
    </location>
</feature>
<feature type="transmembrane region" description="Helical" evidence="7">
    <location>
        <begin position="264"/>
        <end position="287"/>
    </location>
</feature>
<evidence type="ECO:0000259" key="8">
    <source>
        <dbReference type="PROSITE" id="PS50928"/>
    </source>
</evidence>
<feature type="transmembrane region" description="Helical" evidence="7">
    <location>
        <begin position="415"/>
        <end position="434"/>
    </location>
</feature>
<feature type="transmembrane region" description="Helical" evidence="7">
    <location>
        <begin position="308"/>
        <end position="326"/>
    </location>
</feature>
<dbReference type="InterPro" id="IPR050366">
    <property type="entry name" value="BP-dependent_transpt_permease"/>
</dbReference>
<name>A0ABV5ACQ3_9BACL</name>
<evidence type="ECO:0000256" key="2">
    <source>
        <dbReference type="ARBA" id="ARBA00022448"/>
    </source>
</evidence>
<dbReference type="PANTHER" id="PTHR43386:SF25">
    <property type="entry name" value="PEPTIDE ABC TRANSPORTER PERMEASE PROTEIN"/>
    <property type="match status" value="1"/>
</dbReference>
<evidence type="ECO:0000256" key="5">
    <source>
        <dbReference type="ARBA" id="ARBA00022989"/>
    </source>
</evidence>
<evidence type="ECO:0000313" key="9">
    <source>
        <dbReference type="EMBL" id="MFB5189615.1"/>
    </source>
</evidence>
<dbReference type="Pfam" id="PF00528">
    <property type="entry name" value="BPD_transp_1"/>
    <property type="match status" value="1"/>
</dbReference>
<proteinExistence type="inferred from homology"/>
<reference evidence="9 10" key="1">
    <citation type="journal article" date="2024" name="Int. J. Mol. Sci.">
        <title>Exploration of Alicyclobacillus spp. Genome in Search of Antibiotic Resistance.</title>
        <authorList>
            <person name="Bucka-Kolendo J."/>
            <person name="Kiousi D.E."/>
            <person name="Dekowska A."/>
            <person name="Mikolajczuk-Szczyrba A."/>
            <person name="Karadedos D.M."/>
            <person name="Michael P."/>
            <person name="Galanis A."/>
            <person name="Sokolowska B."/>
        </authorList>
    </citation>
    <scope>NUCLEOTIDE SEQUENCE [LARGE SCALE GENOMIC DNA]</scope>
    <source>
        <strain evidence="9 10">KKP 3000</strain>
    </source>
</reference>
<keyword evidence="4 7" id="KW-0812">Transmembrane</keyword>
<dbReference type="InterPro" id="IPR035906">
    <property type="entry name" value="MetI-like_sf"/>
</dbReference>
<dbReference type="CDD" id="cd06261">
    <property type="entry name" value="TM_PBP2"/>
    <property type="match status" value="1"/>
</dbReference>
<comment type="similarity">
    <text evidence="7">Belongs to the binding-protein-dependent transport system permease family.</text>
</comment>
<keyword evidence="3" id="KW-1003">Cell membrane</keyword>
<feature type="transmembrane region" description="Helical" evidence="7">
    <location>
        <begin position="12"/>
        <end position="35"/>
    </location>
</feature>
<keyword evidence="2 7" id="KW-0813">Transport</keyword>
<dbReference type="SUPFAM" id="SSF161098">
    <property type="entry name" value="MetI-like"/>
    <property type="match status" value="1"/>
</dbReference>
<organism evidence="9 10">
    <name type="scientific">Alicyclobacillus fastidiosus</name>
    <dbReference type="NCBI Taxonomy" id="392011"/>
    <lineage>
        <taxon>Bacteria</taxon>
        <taxon>Bacillati</taxon>
        <taxon>Bacillota</taxon>
        <taxon>Bacilli</taxon>
        <taxon>Bacillales</taxon>
        <taxon>Alicyclobacillaceae</taxon>
        <taxon>Alicyclobacillus</taxon>
    </lineage>
</organism>
<dbReference type="PANTHER" id="PTHR43386">
    <property type="entry name" value="OLIGOPEPTIDE TRANSPORT SYSTEM PERMEASE PROTEIN APPC"/>
    <property type="match status" value="1"/>
</dbReference>
<dbReference type="EMBL" id="JBDXSU010000003">
    <property type="protein sequence ID" value="MFB5189615.1"/>
    <property type="molecule type" value="Genomic_DNA"/>
</dbReference>
<dbReference type="RefSeq" id="WP_275475333.1">
    <property type="nucleotide sequence ID" value="NZ_CP162940.1"/>
</dbReference>
<accession>A0ABV5ACQ3</accession>
<keyword evidence="6 7" id="KW-0472">Membrane</keyword>
<protein>
    <submittedName>
        <fullName evidence="9">ABC transporter permease subunit</fullName>
    </submittedName>
</protein>
<evidence type="ECO:0000256" key="7">
    <source>
        <dbReference type="RuleBase" id="RU363032"/>
    </source>
</evidence>
<feature type="transmembrane region" description="Helical" evidence="7">
    <location>
        <begin position="147"/>
        <end position="166"/>
    </location>
</feature>
<evidence type="ECO:0000256" key="4">
    <source>
        <dbReference type="ARBA" id="ARBA00022692"/>
    </source>
</evidence>
<dbReference type="PROSITE" id="PS50928">
    <property type="entry name" value="ABC_TM1"/>
    <property type="match status" value="1"/>
</dbReference>
<dbReference type="Proteomes" id="UP001579974">
    <property type="component" value="Unassembled WGS sequence"/>
</dbReference>
<evidence type="ECO:0000313" key="10">
    <source>
        <dbReference type="Proteomes" id="UP001579974"/>
    </source>
</evidence>
<keyword evidence="5 7" id="KW-1133">Transmembrane helix</keyword>
<evidence type="ECO:0000256" key="6">
    <source>
        <dbReference type="ARBA" id="ARBA00023136"/>
    </source>
</evidence>
<dbReference type="InterPro" id="IPR000515">
    <property type="entry name" value="MetI-like"/>
</dbReference>
<feature type="transmembrane region" description="Helical" evidence="7">
    <location>
        <begin position="568"/>
        <end position="588"/>
    </location>
</feature>
<feature type="domain" description="ABC transmembrane type-1" evidence="8">
    <location>
        <begin position="63"/>
        <end position="283"/>
    </location>
</feature>
<feature type="transmembrane region" description="Helical" evidence="7">
    <location>
        <begin position="205"/>
        <end position="227"/>
    </location>
</feature>
<evidence type="ECO:0000256" key="1">
    <source>
        <dbReference type="ARBA" id="ARBA00004651"/>
    </source>
</evidence>
<evidence type="ECO:0000256" key="3">
    <source>
        <dbReference type="ARBA" id="ARBA00022475"/>
    </source>
</evidence>
<feature type="transmembrane region" description="Helical" evidence="7">
    <location>
        <begin position="102"/>
        <end position="127"/>
    </location>
</feature>
<feature type="transmembrane region" description="Helical" evidence="7">
    <location>
        <begin position="69"/>
        <end position="90"/>
    </location>
</feature>
<comment type="subcellular location">
    <subcellularLocation>
        <location evidence="1 7">Cell membrane</location>
        <topology evidence="1 7">Multi-pass membrane protein</topology>
    </subcellularLocation>
</comment>
<dbReference type="Gene3D" id="1.10.3720.10">
    <property type="entry name" value="MetI-like"/>
    <property type="match status" value="1"/>
</dbReference>
<sequence length="595" mass="65283">MVRKIGALGFETFIGGLLVLFFAGFGVTSTFVGAIHEAVALVVQTVDGEHLRANYAGVTGVEVWTSFRLIAVATALSFLGGLAHAVWNIRIRHRLAQHMNEFAATLLQTVPEAMYVVLVFVVLVYLLNHGINVPGLFHDGIPRWQDTFAPAIALAIPGALYLRSIVYNRLKDELEAQYVSTAVAKGLSWRRIFYVHVLPNSLPMAFLQIPVVAGFVISSALFAEYFLGYMGLLSRLTTFVGWDMTLGSFSLRKANGIPTYQGGAVAVVGLLLLASWLVFAVIGEVLAARFPSEIEPSPTPTQRKVDKPWLIAGSLLIAVVLFFSAFPRLLTKNSPNAVHEMNTQAWTYPPFAPSRTYLLGTDSAGRDLLSQTLHGTFTTLSQVVIATVIVVIGSIVVASVAVLERGWVSQLLLRFGRTLSTAPVLFIVFLAVYHRNLSSPYQAIQFIAWIAFFEIGRGAVSFYSALVEWHRFGFIEGAKSVGQRRISIVFRQLRSWLGQFTLEFTFAEFTRVLSLMTLLAMLHTYAVDKLVALNGMPPAMAERSGQLTWFSTLGDAANDVFSIISHPFTIYAPCLALAITMIGASFLARGFRGSR</sequence>
<comment type="caution">
    <text evidence="9">The sequence shown here is derived from an EMBL/GenBank/DDBJ whole genome shotgun (WGS) entry which is preliminary data.</text>
</comment>